<accession>A0A9P4PML4</accession>
<evidence type="ECO:0000313" key="1">
    <source>
        <dbReference type="EMBL" id="KAF2447910.1"/>
    </source>
</evidence>
<dbReference type="OrthoDB" id="10653028at2759"/>
<name>A0A9P4PML4_9PLEO</name>
<proteinExistence type="predicted"/>
<protein>
    <submittedName>
        <fullName evidence="1">Uncharacterized protein</fullName>
    </submittedName>
</protein>
<organism evidence="1 2">
    <name type="scientific">Karstenula rhodostoma CBS 690.94</name>
    <dbReference type="NCBI Taxonomy" id="1392251"/>
    <lineage>
        <taxon>Eukaryota</taxon>
        <taxon>Fungi</taxon>
        <taxon>Dikarya</taxon>
        <taxon>Ascomycota</taxon>
        <taxon>Pezizomycotina</taxon>
        <taxon>Dothideomycetes</taxon>
        <taxon>Pleosporomycetidae</taxon>
        <taxon>Pleosporales</taxon>
        <taxon>Massarineae</taxon>
        <taxon>Didymosphaeriaceae</taxon>
        <taxon>Karstenula</taxon>
    </lineage>
</organism>
<dbReference type="EMBL" id="MU001496">
    <property type="protein sequence ID" value="KAF2447910.1"/>
    <property type="molecule type" value="Genomic_DNA"/>
</dbReference>
<comment type="caution">
    <text evidence="1">The sequence shown here is derived from an EMBL/GenBank/DDBJ whole genome shotgun (WGS) entry which is preliminary data.</text>
</comment>
<sequence length="235" mass="26728">MNDRSAVVITPQVNLDGTDEGFDDLLSTPLTGKDLTANVQKLSFAANSWSGKLTLYKRAPGLVQQVEAVITAITKRLPPYFTKRWLQSASDQPTHDAILALIFWLATDLEQLDFTFTKEEEFPLTKGILGWDWRLVSPNLTAPRPFWKLENFRLICNGHLGDETYSMRSCISITPSLEHVSLNRISTGQDKIGIYWPLLTYYLHAVLGTLLKTLEIHNVNFKMKEIELLFDRLCL</sequence>
<dbReference type="Proteomes" id="UP000799764">
    <property type="component" value="Unassembled WGS sequence"/>
</dbReference>
<reference evidence="1" key="1">
    <citation type="journal article" date="2020" name="Stud. Mycol.">
        <title>101 Dothideomycetes genomes: a test case for predicting lifestyles and emergence of pathogens.</title>
        <authorList>
            <person name="Haridas S."/>
            <person name="Albert R."/>
            <person name="Binder M."/>
            <person name="Bloem J."/>
            <person name="Labutti K."/>
            <person name="Salamov A."/>
            <person name="Andreopoulos B."/>
            <person name="Baker S."/>
            <person name="Barry K."/>
            <person name="Bills G."/>
            <person name="Bluhm B."/>
            <person name="Cannon C."/>
            <person name="Castanera R."/>
            <person name="Culley D."/>
            <person name="Daum C."/>
            <person name="Ezra D."/>
            <person name="Gonzalez J."/>
            <person name="Henrissat B."/>
            <person name="Kuo A."/>
            <person name="Liang C."/>
            <person name="Lipzen A."/>
            <person name="Lutzoni F."/>
            <person name="Magnuson J."/>
            <person name="Mondo S."/>
            <person name="Nolan M."/>
            <person name="Ohm R."/>
            <person name="Pangilinan J."/>
            <person name="Park H.-J."/>
            <person name="Ramirez L."/>
            <person name="Alfaro M."/>
            <person name="Sun H."/>
            <person name="Tritt A."/>
            <person name="Yoshinaga Y."/>
            <person name="Zwiers L.-H."/>
            <person name="Turgeon B."/>
            <person name="Goodwin S."/>
            <person name="Spatafora J."/>
            <person name="Crous P."/>
            <person name="Grigoriev I."/>
        </authorList>
    </citation>
    <scope>NUCLEOTIDE SEQUENCE</scope>
    <source>
        <strain evidence="1">CBS 690.94</strain>
    </source>
</reference>
<evidence type="ECO:0000313" key="2">
    <source>
        <dbReference type="Proteomes" id="UP000799764"/>
    </source>
</evidence>
<dbReference type="AlphaFoldDB" id="A0A9P4PML4"/>
<keyword evidence="2" id="KW-1185">Reference proteome</keyword>
<gene>
    <name evidence="1" type="ORF">P171DRAFT_482613</name>
</gene>